<keyword evidence="4" id="KW-1185">Reference proteome</keyword>
<comment type="caution">
    <text evidence="3">The sequence shown here is derived from an EMBL/GenBank/DDBJ whole genome shotgun (WGS) entry which is preliminary data.</text>
</comment>
<name>A0AAW1J5P1_SAPOF</name>
<evidence type="ECO:0000313" key="4">
    <source>
        <dbReference type="Proteomes" id="UP001443914"/>
    </source>
</evidence>
<protein>
    <recommendedName>
        <fullName evidence="2">Dynamin stalk domain-containing protein</fullName>
    </recommendedName>
</protein>
<evidence type="ECO:0000259" key="2">
    <source>
        <dbReference type="Pfam" id="PF01031"/>
    </source>
</evidence>
<dbReference type="Gene3D" id="1.20.120.1240">
    <property type="entry name" value="Dynamin, middle domain"/>
    <property type="match status" value="1"/>
</dbReference>
<feature type="domain" description="Dynamin stalk" evidence="2">
    <location>
        <begin position="4"/>
        <end position="64"/>
    </location>
</feature>
<proteinExistence type="predicted"/>
<gene>
    <name evidence="3" type="ORF">RND81_08G078400</name>
</gene>
<dbReference type="Pfam" id="PF01031">
    <property type="entry name" value="Dynamin_M"/>
    <property type="match status" value="1"/>
</dbReference>
<reference evidence="3" key="1">
    <citation type="submission" date="2024-03" db="EMBL/GenBank/DDBJ databases">
        <title>WGS assembly of Saponaria officinalis var. Norfolk2.</title>
        <authorList>
            <person name="Jenkins J."/>
            <person name="Shu S."/>
            <person name="Grimwood J."/>
            <person name="Barry K."/>
            <person name="Goodstein D."/>
            <person name="Schmutz J."/>
            <person name="Leebens-Mack J."/>
            <person name="Osbourn A."/>
        </authorList>
    </citation>
    <scope>NUCLEOTIDE SEQUENCE [LARGE SCALE GENOMIC DNA]</scope>
    <source>
        <strain evidence="3">JIC</strain>
    </source>
</reference>
<dbReference type="Proteomes" id="UP001443914">
    <property type="component" value="Unassembled WGS sequence"/>
</dbReference>
<dbReference type="EMBL" id="JBDFQZ010000008">
    <property type="protein sequence ID" value="KAK9698041.1"/>
    <property type="molecule type" value="Genomic_DNA"/>
</dbReference>
<sequence length="135" mass="15282">MSRCCMVSELQRYPVLRRRVDEVLGRFLRHSFEPTEHLITALIEMEMDYINTFHPNFIGGSRALELAQQQVRSSMVIVPGSWPRDGVEFDATQASERSSRSRTVVRSTANGFIRPPANGVVSDQGARANTETERN</sequence>
<dbReference type="AlphaFoldDB" id="A0AAW1J5P1"/>
<dbReference type="InterPro" id="IPR000375">
    <property type="entry name" value="Dynamin_stalk"/>
</dbReference>
<feature type="region of interest" description="Disordered" evidence="1">
    <location>
        <begin position="90"/>
        <end position="135"/>
    </location>
</feature>
<accession>A0AAW1J5P1</accession>
<evidence type="ECO:0000256" key="1">
    <source>
        <dbReference type="SAM" id="MobiDB-lite"/>
    </source>
</evidence>
<evidence type="ECO:0000313" key="3">
    <source>
        <dbReference type="EMBL" id="KAK9698041.1"/>
    </source>
</evidence>
<organism evidence="3 4">
    <name type="scientific">Saponaria officinalis</name>
    <name type="common">Common soapwort</name>
    <name type="synonym">Lychnis saponaria</name>
    <dbReference type="NCBI Taxonomy" id="3572"/>
    <lineage>
        <taxon>Eukaryota</taxon>
        <taxon>Viridiplantae</taxon>
        <taxon>Streptophyta</taxon>
        <taxon>Embryophyta</taxon>
        <taxon>Tracheophyta</taxon>
        <taxon>Spermatophyta</taxon>
        <taxon>Magnoliopsida</taxon>
        <taxon>eudicotyledons</taxon>
        <taxon>Gunneridae</taxon>
        <taxon>Pentapetalae</taxon>
        <taxon>Caryophyllales</taxon>
        <taxon>Caryophyllaceae</taxon>
        <taxon>Caryophylleae</taxon>
        <taxon>Saponaria</taxon>
    </lineage>
</organism>